<keyword evidence="1" id="KW-0472">Membrane</keyword>
<protein>
    <submittedName>
        <fullName evidence="2">Uncharacterized protein</fullName>
    </submittedName>
</protein>
<dbReference type="Proteomes" id="UP000003751">
    <property type="component" value="Unassembled WGS sequence"/>
</dbReference>
<proteinExistence type="predicted"/>
<evidence type="ECO:0000313" key="3">
    <source>
        <dbReference type="EMBL" id="SHK21580.1"/>
    </source>
</evidence>
<dbReference type="AlphaFoldDB" id="E7QWV5"/>
<accession>E7QWV5</accession>
<sequence>MKNRTAALAGVILGSLPVAVLYADGYWDVQLAAVIWGIYALGGWLILRQEDIWRTGGNRWSALLVVVAMGGSQFGVHMDLPISERLTIALWFLVLGVAFAAAAIGVEMAETTDGQASEQDSYVPSAD</sequence>
<feature type="transmembrane region" description="Helical" evidence="1">
    <location>
        <begin position="59"/>
        <end position="76"/>
    </location>
</feature>
<dbReference type="PATRIC" id="fig|797209.4.peg.3216"/>
<dbReference type="eggNOG" id="ENOG502N5KR">
    <property type="taxonomic scope" value="Archaea"/>
</dbReference>
<evidence type="ECO:0000313" key="4">
    <source>
        <dbReference type="Proteomes" id="UP000003751"/>
    </source>
</evidence>
<feature type="transmembrane region" description="Helical" evidence="1">
    <location>
        <begin position="31"/>
        <end position="47"/>
    </location>
</feature>
<gene>
    <name evidence="3" type="ORF">SAMN05444342_0975</name>
    <name evidence="2" type="ORF">ZOD2009_16468</name>
</gene>
<evidence type="ECO:0000256" key="1">
    <source>
        <dbReference type="SAM" id="Phobius"/>
    </source>
</evidence>
<keyword evidence="1" id="KW-0812">Transmembrane</keyword>
<dbReference type="EMBL" id="AEMG01000019">
    <property type="protein sequence ID" value="EFW90758.1"/>
    <property type="molecule type" value="Genomic_DNA"/>
</dbReference>
<keyword evidence="1" id="KW-1133">Transmembrane helix</keyword>
<evidence type="ECO:0000313" key="5">
    <source>
        <dbReference type="Proteomes" id="UP000184203"/>
    </source>
</evidence>
<feature type="transmembrane region" description="Helical" evidence="1">
    <location>
        <begin position="88"/>
        <end position="106"/>
    </location>
</feature>
<reference evidence="3" key="2">
    <citation type="submission" date="2016-11" db="EMBL/GenBank/DDBJ databases">
        <authorList>
            <person name="Jaros S."/>
            <person name="Januszkiewicz K."/>
            <person name="Wedrychowicz H."/>
        </authorList>
    </citation>
    <scope>NUCLEOTIDE SEQUENCE [LARGE SCALE GENOMIC DNA]</scope>
    <source>
        <strain evidence="3">DX253</strain>
    </source>
</reference>
<organism evidence="2 4">
    <name type="scientific">Haladaptatus paucihalophilus DX253</name>
    <dbReference type="NCBI Taxonomy" id="797209"/>
    <lineage>
        <taxon>Archaea</taxon>
        <taxon>Methanobacteriati</taxon>
        <taxon>Methanobacteriota</taxon>
        <taxon>Stenosarchaea group</taxon>
        <taxon>Halobacteria</taxon>
        <taxon>Halobacteriales</taxon>
        <taxon>Haladaptataceae</taxon>
        <taxon>Haladaptatus</taxon>
    </lineage>
</organism>
<keyword evidence="5" id="KW-1185">Reference proteome</keyword>
<evidence type="ECO:0000313" key="2">
    <source>
        <dbReference type="EMBL" id="EFW90758.1"/>
    </source>
</evidence>
<reference evidence="2 4" key="1">
    <citation type="journal article" date="2014" name="ISME J.">
        <title>Trehalose/2-sulfotrehalose biosynthesis and glycine-betaine uptake are widely spread mechanisms for osmoadaptation in the Halobacteriales.</title>
        <authorList>
            <person name="Youssef N.H."/>
            <person name="Savage-Ashlock K.N."/>
            <person name="McCully A.L."/>
            <person name="Luedtke B."/>
            <person name="Shaw E.I."/>
            <person name="Hoff W.D."/>
            <person name="Elshahed M.S."/>
        </authorList>
    </citation>
    <scope>NUCLEOTIDE SEQUENCE [LARGE SCALE GENOMIC DNA]</scope>
    <source>
        <strain evidence="2 4">DX253</strain>
    </source>
</reference>
<dbReference type="Proteomes" id="UP000184203">
    <property type="component" value="Unassembled WGS sequence"/>
</dbReference>
<dbReference type="RefSeq" id="WP_007981622.1">
    <property type="nucleotide sequence ID" value="NZ_AEMG01000019.1"/>
</dbReference>
<name>E7QWV5_HALPU</name>
<dbReference type="OrthoDB" id="270905at2157"/>
<reference evidence="5" key="3">
    <citation type="submission" date="2016-11" db="EMBL/GenBank/DDBJ databases">
        <authorList>
            <person name="Varghese N."/>
            <person name="Submissions S."/>
        </authorList>
    </citation>
    <scope>NUCLEOTIDE SEQUENCE [LARGE SCALE GENOMIC DNA]</scope>
    <source>
        <strain evidence="5">DX253</strain>
    </source>
</reference>
<dbReference type="EMBL" id="FRAN01000001">
    <property type="protein sequence ID" value="SHK21580.1"/>
    <property type="molecule type" value="Genomic_DNA"/>
</dbReference>